<evidence type="ECO:0000313" key="3">
    <source>
        <dbReference type="Proteomes" id="UP000029964"/>
    </source>
</evidence>
<dbReference type="Proteomes" id="UP000029964">
    <property type="component" value="Unassembled WGS sequence"/>
</dbReference>
<sequence>MPYEIDLCDEDRHFQLVVPVRARSQPHLLNAIFAVAARHLSRLPQYKTPRGIMFHGQLLPRLNKHSALEYTLKCIPALRSFHDSEDDEYRDSIIATAVILRQLEEIDDGDPEPTNFLPIVNAFLRSPPSQSLFGRRGLIRASYWMALRQEIYHSFTRRQAPQMVLAADYWASASNANKAVMHTVQVAKWRWGDGTEQEWSRLRRQQEHLDQDVLVDFQPIFHKQADNSTGEVLPTVWYASIMEATSIQQAIMSKAVLLAEKPIAKYNWDRESTWRDAQSEVRMLVLELCGIALCHSTSPPAILNAAVIIQMYGDFFTDPLERQALRSVVEKYRDTHAWPSTKLTEMFG</sequence>
<evidence type="ECO:0008006" key="4">
    <source>
        <dbReference type="Google" id="ProtNLM"/>
    </source>
</evidence>
<gene>
    <name evidence="2" type="ORF">ACRE_048230</name>
</gene>
<name>A0A086T4V6_HAPC1</name>
<keyword evidence="3" id="KW-1185">Reference proteome</keyword>
<accession>A0A086T4V6</accession>
<dbReference type="PANTHER" id="PTHR37534:SF2">
    <property type="entry name" value="N-ACETYLTRANSFERASE DOMAIN-CONTAINING PROTEIN"/>
    <property type="match status" value="1"/>
</dbReference>
<proteinExistence type="predicted"/>
<organism evidence="2 3">
    <name type="scientific">Hapsidospora chrysogenum (strain ATCC 11550 / CBS 779.69 / DSM 880 / IAM 14645 / JCM 23072 / IMI 49137)</name>
    <name type="common">Acremonium chrysogenum</name>
    <dbReference type="NCBI Taxonomy" id="857340"/>
    <lineage>
        <taxon>Eukaryota</taxon>
        <taxon>Fungi</taxon>
        <taxon>Dikarya</taxon>
        <taxon>Ascomycota</taxon>
        <taxon>Pezizomycotina</taxon>
        <taxon>Sordariomycetes</taxon>
        <taxon>Hypocreomycetidae</taxon>
        <taxon>Hypocreales</taxon>
        <taxon>Bionectriaceae</taxon>
        <taxon>Hapsidospora</taxon>
    </lineage>
</organism>
<keyword evidence="1" id="KW-0539">Nucleus</keyword>
<dbReference type="OrthoDB" id="4525710at2759"/>
<dbReference type="GO" id="GO:0045944">
    <property type="term" value="P:positive regulation of transcription by RNA polymerase II"/>
    <property type="evidence" value="ECO:0007669"/>
    <property type="project" value="TreeGrafter"/>
</dbReference>
<dbReference type="HOGENOM" id="CLU_008719_2_0_1"/>
<dbReference type="GO" id="GO:0005634">
    <property type="term" value="C:nucleus"/>
    <property type="evidence" value="ECO:0007669"/>
    <property type="project" value="TreeGrafter"/>
</dbReference>
<dbReference type="AlphaFoldDB" id="A0A086T4V6"/>
<dbReference type="GO" id="GO:0000976">
    <property type="term" value="F:transcription cis-regulatory region binding"/>
    <property type="evidence" value="ECO:0007669"/>
    <property type="project" value="TreeGrafter"/>
</dbReference>
<comment type="caution">
    <text evidence="2">The sequence shown here is derived from an EMBL/GenBank/DDBJ whole genome shotgun (WGS) entry which is preliminary data.</text>
</comment>
<dbReference type="GO" id="GO:0003700">
    <property type="term" value="F:DNA-binding transcription factor activity"/>
    <property type="evidence" value="ECO:0007669"/>
    <property type="project" value="TreeGrafter"/>
</dbReference>
<dbReference type="EMBL" id="JPKY01000049">
    <property type="protein sequence ID" value="KFH44388.1"/>
    <property type="molecule type" value="Genomic_DNA"/>
</dbReference>
<evidence type="ECO:0000313" key="2">
    <source>
        <dbReference type="EMBL" id="KFH44388.1"/>
    </source>
</evidence>
<dbReference type="STRING" id="857340.A0A086T4V6"/>
<reference evidence="3" key="1">
    <citation type="journal article" date="2014" name="Genome Announc.">
        <title>Genome sequence and annotation of Acremonium chrysogenum, producer of the beta-lactam antibiotic cephalosporin C.</title>
        <authorList>
            <person name="Terfehr D."/>
            <person name="Dahlmann T.A."/>
            <person name="Specht T."/>
            <person name="Zadra I."/>
            <person name="Kuernsteiner H."/>
            <person name="Kueck U."/>
        </authorList>
    </citation>
    <scope>NUCLEOTIDE SEQUENCE [LARGE SCALE GENOMIC DNA]</scope>
    <source>
        <strain evidence="3">ATCC 11550 / CBS 779.69 / DSM 880 / IAM 14645 / JCM 23072 / IMI 49137</strain>
    </source>
</reference>
<protein>
    <recommendedName>
        <fullName evidence="4">Arca-like protein</fullName>
    </recommendedName>
</protein>
<dbReference type="PANTHER" id="PTHR37534">
    <property type="entry name" value="TRANSCRIPTIONAL ACTIVATOR PROTEIN UGA3"/>
    <property type="match status" value="1"/>
</dbReference>
<evidence type="ECO:0000256" key="1">
    <source>
        <dbReference type="ARBA" id="ARBA00023242"/>
    </source>
</evidence>